<name>A0A2A2IKI4_9BACI</name>
<reference evidence="1 2" key="1">
    <citation type="submission" date="2017-08" db="EMBL/GenBank/DDBJ databases">
        <title>Virgibacillus indicus sp. nov. and Virgibacillus profoundi sp. nov, two moderately halophilic bacteria isolated from marine sediment by using the Microfluidic Streak Plate.</title>
        <authorList>
            <person name="Xu B."/>
            <person name="Hu B."/>
            <person name="Wang J."/>
            <person name="Zhu Y."/>
            <person name="Huang L."/>
            <person name="Du W."/>
            <person name="Huang Y."/>
        </authorList>
    </citation>
    <scope>NUCLEOTIDE SEQUENCE [LARGE SCALE GENOMIC DNA]</scope>
    <source>
        <strain evidence="1 2">IO3-P3-H5</strain>
    </source>
</reference>
<dbReference type="InterPro" id="IPR050490">
    <property type="entry name" value="Bact_solute-bd_prot1"/>
</dbReference>
<comment type="caution">
    <text evidence="1">The sequence shown here is derived from an EMBL/GenBank/DDBJ whole genome shotgun (WGS) entry which is preliminary data.</text>
</comment>
<evidence type="ECO:0000313" key="1">
    <source>
        <dbReference type="EMBL" id="PAV31680.1"/>
    </source>
</evidence>
<dbReference type="PANTHER" id="PTHR43649:SF12">
    <property type="entry name" value="DIACETYLCHITOBIOSE BINDING PROTEIN DASA"/>
    <property type="match status" value="1"/>
</dbReference>
<dbReference type="PANTHER" id="PTHR43649">
    <property type="entry name" value="ARABINOSE-BINDING PROTEIN-RELATED"/>
    <property type="match status" value="1"/>
</dbReference>
<dbReference type="PROSITE" id="PS51257">
    <property type="entry name" value="PROKAR_LIPOPROTEIN"/>
    <property type="match status" value="1"/>
</dbReference>
<dbReference type="Proteomes" id="UP000218887">
    <property type="component" value="Unassembled WGS sequence"/>
</dbReference>
<dbReference type="EMBL" id="NPOA01000001">
    <property type="protein sequence ID" value="PAV31680.1"/>
    <property type="molecule type" value="Genomic_DNA"/>
</dbReference>
<organism evidence="1 2">
    <name type="scientific">Virgibacillus profundi</name>
    <dbReference type="NCBI Taxonomy" id="2024555"/>
    <lineage>
        <taxon>Bacteria</taxon>
        <taxon>Bacillati</taxon>
        <taxon>Bacillota</taxon>
        <taxon>Bacilli</taxon>
        <taxon>Bacillales</taxon>
        <taxon>Bacillaceae</taxon>
        <taxon>Virgibacillus</taxon>
    </lineage>
</organism>
<dbReference type="Pfam" id="PF01547">
    <property type="entry name" value="SBP_bac_1"/>
    <property type="match status" value="1"/>
</dbReference>
<gene>
    <name evidence="1" type="ORF">CIL05_00995</name>
</gene>
<protein>
    <recommendedName>
        <fullName evidence="3">ABC transporter substrate-binding protein</fullName>
    </recommendedName>
</protein>
<dbReference type="OrthoDB" id="9787283at2"/>
<keyword evidence="2" id="KW-1185">Reference proteome</keyword>
<dbReference type="AlphaFoldDB" id="A0A2A2IKI4"/>
<dbReference type="SUPFAM" id="SSF53850">
    <property type="entry name" value="Periplasmic binding protein-like II"/>
    <property type="match status" value="1"/>
</dbReference>
<dbReference type="Gene3D" id="3.40.190.10">
    <property type="entry name" value="Periplasmic binding protein-like II"/>
    <property type="match status" value="2"/>
</dbReference>
<sequence>MKGGLVLKLNKVLFLITTIVLLLLVACNNDDFKDNKQTSEEALENLNKSGMPIVNEEVTLDIFAGKAPANSDNWNDIMIWDHYSDMTNINVNWELVPHTSLGEKRNLALASGTLPDVFYGAGLTNLDLLKYGEQGIFIPLNDLIDNYAPNLKTILDDNPDIRKAITFPDGNIYSLPNIRSPQFLSMLVGARPWINQEWLNELGMDIPESTEEFYQYLKKVKEEDPNGNGKADEIPYGGNVIDPLIGWLKGSFGLGNQGKHLFDMDPNEDKLRFIPVADEYKEMLEYVHKLYSENLIEQNIFSIDYNQYLSNASEELYGSTVFYDPEEVFGIGESYEGALALVGPDGEQAYVDVDHPVYTMGNLSITSENENPEATIRWLDYFYGDEGAKLFYMGVEGETYKENSDGSVEYLEKITNSAEGLTFEQELSKYLIWIGTAAPGIVKQEYFRGSETTEASIKAAEKLEPYIPEEIWPKFTYLKEENDTLSALGTDIEKYVSEMRDKFITGDVPLTEWDNYVETIENMGLEEYMSIQESAYERYQSN</sequence>
<evidence type="ECO:0008006" key="3">
    <source>
        <dbReference type="Google" id="ProtNLM"/>
    </source>
</evidence>
<dbReference type="InterPro" id="IPR006059">
    <property type="entry name" value="SBP"/>
</dbReference>
<evidence type="ECO:0000313" key="2">
    <source>
        <dbReference type="Proteomes" id="UP000218887"/>
    </source>
</evidence>
<accession>A0A2A2IKI4</accession>
<proteinExistence type="predicted"/>